<evidence type="ECO:0000313" key="4">
    <source>
        <dbReference type="Proteomes" id="UP000198940"/>
    </source>
</evidence>
<dbReference type="EMBL" id="FOKU01000003">
    <property type="protein sequence ID" value="SFB86120.1"/>
    <property type="molecule type" value="Genomic_DNA"/>
</dbReference>
<dbReference type="STRING" id="1055723.SAMN05216293_1257"/>
<evidence type="ECO:0008006" key="5">
    <source>
        <dbReference type="Google" id="ProtNLM"/>
    </source>
</evidence>
<evidence type="ECO:0000313" key="2">
    <source>
        <dbReference type="EMBL" id="SHK52962.1"/>
    </source>
</evidence>
<accession>A0A1M6T7E5</accession>
<evidence type="ECO:0000313" key="1">
    <source>
        <dbReference type="EMBL" id="SFB86120.1"/>
    </source>
</evidence>
<dbReference type="Proteomes" id="UP000198940">
    <property type="component" value="Unassembled WGS sequence"/>
</dbReference>
<evidence type="ECO:0000313" key="3">
    <source>
        <dbReference type="Proteomes" id="UP000184031"/>
    </source>
</evidence>
<gene>
    <name evidence="1" type="ORF">SAMN04487891_10396</name>
    <name evidence="2" type="ORF">SAMN05216293_1257</name>
</gene>
<name>A0A1M6T7E5_9FLAO</name>
<dbReference type="PROSITE" id="PS51257">
    <property type="entry name" value="PROKAR_LIPOPROTEIN"/>
    <property type="match status" value="1"/>
</dbReference>
<keyword evidence="4" id="KW-1185">Reference proteome</keyword>
<dbReference type="RefSeq" id="WP_072878027.1">
    <property type="nucleotide sequence ID" value="NZ_FOKU01000003.1"/>
</dbReference>
<protein>
    <recommendedName>
        <fullName evidence="5">TonB protein C-terminal</fullName>
    </recommendedName>
</protein>
<sequence length="159" mass="18353">MQKYVLWIIFMGLFVSCELFESKEDKTQKLVNEELMAIDWNDVDQYPLFDSCDETATKEAQRECFQNVMADYFSEALAGLQFQVDSDLNDTVYVDFMIDEHGFISVIHVEEKTAVLNEISDFNTRISERLNDLTTVAPALKRGNPVGLRFRLPLVLNTH</sequence>
<proteinExistence type="predicted"/>
<dbReference type="EMBL" id="FRAT01000003">
    <property type="protein sequence ID" value="SHK52962.1"/>
    <property type="molecule type" value="Genomic_DNA"/>
</dbReference>
<comment type="caution">
    <text evidence="2">The sequence shown here is derived from an EMBL/GenBank/DDBJ whole genome shotgun (WGS) entry which is preliminary data.</text>
</comment>
<dbReference type="Proteomes" id="UP000184031">
    <property type="component" value="Unassembled WGS sequence"/>
</dbReference>
<dbReference type="OrthoDB" id="1191002at2"/>
<reference evidence="2 3" key="1">
    <citation type="submission" date="2016-11" db="EMBL/GenBank/DDBJ databases">
        <authorList>
            <person name="Varghese N."/>
            <person name="Submissions S."/>
        </authorList>
    </citation>
    <scope>NUCLEOTIDE SEQUENCE [LARGE SCALE GENOMIC DNA]</scope>
    <source>
        <strain evidence="2 3">CGMCC 1.12174</strain>
        <strain evidence="1 4">DSM 26351</strain>
    </source>
</reference>
<dbReference type="AlphaFoldDB" id="A0A1M6T7E5"/>
<organism evidence="2 3">
    <name type="scientific">Flagellimonas taeanensis</name>
    <dbReference type="NCBI Taxonomy" id="1005926"/>
    <lineage>
        <taxon>Bacteria</taxon>
        <taxon>Pseudomonadati</taxon>
        <taxon>Bacteroidota</taxon>
        <taxon>Flavobacteriia</taxon>
        <taxon>Flavobacteriales</taxon>
        <taxon>Flavobacteriaceae</taxon>
        <taxon>Flagellimonas</taxon>
    </lineage>
</organism>